<name>A0AAV4SW05_9ARAC</name>
<keyword evidence="2" id="KW-1185">Reference proteome</keyword>
<sequence>MPHYKPVQGLKTYWVAKKKAGFAVELRVNISMCDAYPDFLSHSRRLRRLISSFGNSFLSLGMVGKKSAGEKPPFFYLPPSISFECACRL</sequence>
<dbReference type="AlphaFoldDB" id="A0AAV4SW05"/>
<gene>
    <name evidence="1" type="ORF">CDAR_222431</name>
</gene>
<dbReference type="Proteomes" id="UP001054837">
    <property type="component" value="Unassembled WGS sequence"/>
</dbReference>
<comment type="caution">
    <text evidence="1">The sequence shown here is derived from an EMBL/GenBank/DDBJ whole genome shotgun (WGS) entry which is preliminary data.</text>
</comment>
<accession>A0AAV4SW05</accession>
<evidence type="ECO:0000313" key="1">
    <source>
        <dbReference type="EMBL" id="GIY37552.1"/>
    </source>
</evidence>
<organism evidence="1 2">
    <name type="scientific">Caerostris darwini</name>
    <dbReference type="NCBI Taxonomy" id="1538125"/>
    <lineage>
        <taxon>Eukaryota</taxon>
        <taxon>Metazoa</taxon>
        <taxon>Ecdysozoa</taxon>
        <taxon>Arthropoda</taxon>
        <taxon>Chelicerata</taxon>
        <taxon>Arachnida</taxon>
        <taxon>Araneae</taxon>
        <taxon>Araneomorphae</taxon>
        <taxon>Entelegynae</taxon>
        <taxon>Araneoidea</taxon>
        <taxon>Araneidae</taxon>
        <taxon>Caerostris</taxon>
    </lineage>
</organism>
<reference evidence="1 2" key="1">
    <citation type="submission" date="2021-06" db="EMBL/GenBank/DDBJ databases">
        <title>Caerostris darwini draft genome.</title>
        <authorList>
            <person name="Kono N."/>
            <person name="Arakawa K."/>
        </authorList>
    </citation>
    <scope>NUCLEOTIDE SEQUENCE [LARGE SCALE GENOMIC DNA]</scope>
</reference>
<proteinExistence type="predicted"/>
<evidence type="ECO:0000313" key="2">
    <source>
        <dbReference type="Proteomes" id="UP001054837"/>
    </source>
</evidence>
<protein>
    <submittedName>
        <fullName evidence="1">Uncharacterized protein</fullName>
    </submittedName>
</protein>
<dbReference type="EMBL" id="BPLQ01008461">
    <property type="protein sequence ID" value="GIY37552.1"/>
    <property type="molecule type" value="Genomic_DNA"/>
</dbReference>